<dbReference type="InterPro" id="IPR000160">
    <property type="entry name" value="GGDEF_dom"/>
</dbReference>
<dbReference type="InterPro" id="IPR043128">
    <property type="entry name" value="Rev_trsase/Diguanyl_cyclase"/>
</dbReference>
<evidence type="ECO:0000259" key="11">
    <source>
        <dbReference type="PROSITE" id="PS50887"/>
    </source>
</evidence>
<feature type="transmembrane region" description="Helical" evidence="7">
    <location>
        <begin position="263"/>
        <end position="285"/>
    </location>
</feature>
<dbReference type="InterPro" id="IPR000014">
    <property type="entry name" value="PAS"/>
</dbReference>
<keyword evidence="5 7" id="KW-0472">Membrane</keyword>
<evidence type="ECO:0000256" key="3">
    <source>
        <dbReference type="ARBA" id="ARBA00022692"/>
    </source>
</evidence>
<dbReference type="EMBL" id="VPFL01000009">
    <property type="protein sequence ID" value="TXF11955.1"/>
    <property type="molecule type" value="Genomic_DNA"/>
</dbReference>
<dbReference type="SMART" id="SM00052">
    <property type="entry name" value="EAL"/>
    <property type="match status" value="1"/>
</dbReference>
<evidence type="ECO:0000256" key="7">
    <source>
        <dbReference type="SAM" id="Phobius"/>
    </source>
</evidence>
<keyword evidence="2" id="KW-1003">Cell membrane</keyword>
<feature type="transmembrane region" description="Helical" evidence="7">
    <location>
        <begin position="62"/>
        <end position="84"/>
    </location>
</feature>
<dbReference type="CDD" id="cd01949">
    <property type="entry name" value="GGDEF"/>
    <property type="match status" value="1"/>
</dbReference>
<feature type="domain" description="PAS" evidence="8">
    <location>
        <begin position="301"/>
        <end position="371"/>
    </location>
</feature>
<dbReference type="InterPro" id="IPR035919">
    <property type="entry name" value="EAL_sf"/>
</dbReference>
<evidence type="ECO:0000313" key="12">
    <source>
        <dbReference type="EMBL" id="TXF11955.1"/>
    </source>
</evidence>
<comment type="catalytic activity">
    <reaction evidence="6">
        <text>3',3'-c-di-GMP + H2O = 5'-phosphoguanylyl(3'-&gt;5')guanosine + H(+)</text>
        <dbReference type="Rhea" id="RHEA:24902"/>
        <dbReference type="ChEBI" id="CHEBI:15377"/>
        <dbReference type="ChEBI" id="CHEBI:15378"/>
        <dbReference type="ChEBI" id="CHEBI:58754"/>
        <dbReference type="ChEBI" id="CHEBI:58805"/>
        <dbReference type="EC" id="3.1.4.52"/>
    </reaction>
    <physiologicalReaction direction="left-to-right" evidence="6">
        <dbReference type="Rhea" id="RHEA:24903"/>
    </physiologicalReaction>
</comment>
<reference evidence="12 13" key="1">
    <citation type="submission" date="2019-08" db="EMBL/GenBank/DDBJ databases">
        <title>Pelomicrobium methylotrophicum gen. nov., sp. nov. a moderately thermophilic, facultatively anaerobic, lithoautotrophic and methylotrophic bacterium isolated from a terrestrial mud volcano.</title>
        <authorList>
            <person name="Slobodkina G.B."/>
            <person name="Merkel A.Y."/>
            <person name="Slobodkin A.I."/>
        </authorList>
    </citation>
    <scope>NUCLEOTIDE SEQUENCE [LARGE SCALE GENOMIC DNA]</scope>
    <source>
        <strain evidence="12 13">SM250</strain>
    </source>
</reference>
<dbReference type="NCBIfam" id="TIGR00229">
    <property type="entry name" value="sensory_box"/>
    <property type="match status" value="2"/>
</dbReference>
<dbReference type="FunCoup" id="A0A5C7ETF3">
    <property type="interactions" value="286"/>
</dbReference>
<dbReference type="Pfam" id="PF08447">
    <property type="entry name" value="PAS_3"/>
    <property type="match status" value="2"/>
</dbReference>
<dbReference type="NCBIfam" id="TIGR00254">
    <property type="entry name" value="GGDEF"/>
    <property type="match status" value="1"/>
</dbReference>
<feature type="transmembrane region" description="Helical" evidence="7">
    <location>
        <begin position="12"/>
        <end position="31"/>
    </location>
</feature>
<dbReference type="PROSITE" id="PS50112">
    <property type="entry name" value="PAS"/>
    <property type="match status" value="2"/>
</dbReference>
<dbReference type="Gene3D" id="3.30.450.20">
    <property type="entry name" value="PAS domain"/>
    <property type="match status" value="2"/>
</dbReference>
<evidence type="ECO:0000259" key="10">
    <source>
        <dbReference type="PROSITE" id="PS50883"/>
    </source>
</evidence>
<evidence type="ECO:0000256" key="2">
    <source>
        <dbReference type="ARBA" id="ARBA00022475"/>
    </source>
</evidence>
<evidence type="ECO:0000256" key="4">
    <source>
        <dbReference type="ARBA" id="ARBA00022989"/>
    </source>
</evidence>
<dbReference type="GO" id="GO:0071111">
    <property type="term" value="F:cyclic-guanylate-specific phosphodiesterase activity"/>
    <property type="evidence" value="ECO:0007669"/>
    <property type="project" value="UniProtKB-EC"/>
</dbReference>
<dbReference type="RefSeq" id="WP_147799695.1">
    <property type="nucleotide sequence ID" value="NZ_VPFL01000009.1"/>
</dbReference>
<dbReference type="SMART" id="SM00086">
    <property type="entry name" value="PAC"/>
    <property type="match status" value="2"/>
</dbReference>
<dbReference type="InterPro" id="IPR001610">
    <property type="entry name" value="PAC"/>
</dbReference>
<dbReference type="Proteomes" id="UP000321201">
    <property type="component" value="Unassembled WGS sequence"/>
</dbReference>
<dbReference type="FunFam" id="3.30.70.270:FF:000001">
    <property type="entry name" value="Diguanylate cyclase domain protein"/>
    <property type="match status" value="1"/>
</dbReference>
<keyword evidence="3 7" id="KW-0812">Transmembrane</keyword>
<feature type="domain" description="PAC" evidence="9">
    <location>
        <begin position="502"/>
        <end position="554"/>
    </location>
</feature>
<feature type="domain" description="PAS" evidence="8">
    <location>
        <begin position="427"/>
        <end position="498"/>
    </location>
</feature>
<evidence type="ECO:0000313" key="13">
    <source>
        <dbReference type="Proteomes" id="UP000321201"/>
    </source>
</evidence>
<dbReference type="SUPFAM" id="SSF55073">
    <property type="entry name" value="Nucleotide cyclase"/>
    <property type="match status" value="1"/>
</dbReference>
<dbReference type="InterPro" id="IPR001633">
    <property type="entry name" value="EAL_dom"/>
</dbReference>
<feature type="domain" description="PAC" evidence="9">
    <location>
        <begin position="375"/>
        <end position="426"/>
    </location>
</feature>
<feature type="transmembrane region" description="Helical" evidence="7">
    <location>
        <begin position="234"/>
        <end position="251"/>
    </location>
</feature>
<sequence length="992" mass="108691">MRSFSAVRDALLNLGVALAYFGLAWLGMALLDPPVPASTVWPAAGLALAAVAHFGGKLLPGVFAGAFAASLSAGTSLGTAMAFATGATLASSVGGGLLKRYCPVRDGFKRLESVFALLGIAVAAAAVPATAGTLAAAVFDAERIAHIFPLWAIWWMGEAVGILGITPLLITWPRLPPPRVTPRDTLEATALLAGMVTVTVVAFDWPVADAGARIALASLVFPLMAWSALRLSPLFVHLGAVAAAAAAVWGTSRGVGPFAAQPIWVGLAYLNVPIAALLLMAQMLAATNTQRRESLEALARSEEKFRALVQNSKDIITIHDPDGNTLYESPSAARILGYGPGGLIGKNPFTIVHPKEVAAAREAFRRLVESHDAEFSLELRYRKADGTWIYLETVGVNRLHYPGINGIVLTSRDITERKRAERALKASEQRYMLAMEGASDGMWEIDTVTKALYVSPRLLSMLGYQEAQLANVAAWEALIHPEDAEIYHRALRAHLQGDTPHLECEFRLRAADGEYRWVFCRGKAARDKYGKPLRMAGSVVDVTERKRAEARIEHLATRDPLTGLPNRVLLNDRLQQYIIGSQRSGACIAVLFIDLDRFKTINDSLGHHVGDELLKQVALRLEKCVRRDDTLARLGGDEFVVALQGIREETDAAQVAQKMLSSLAEPYLIQGRSLTSTASIGIAIYPFDGQDITTLMKNADTAMYHAKERGRNTYQFFSSDMTAKALQRLTMENDLRQALHRGEFTLYFQPQVNVMTGEVEGAEALLRWEHPEKGMVLPARFIQIAEETGLIIPIGEWVLAQACAQCKAWQEAGYRRLRVSVNLSATQFLRHVELIRTVTRTLHEVRLDPDQLELEITESLLIQNTEEHVATLQKLGKLGTPISVDDFGTGYSSLSYLKRLPIDVLKIDRSFVRDLEADPDDAAIVRAIIALAHSLKLRVVAEGVETRGQLEVLRHLECDQYQGYLFSRPLPAAEFEARFLRPISLPFSADPG</sequence>
<dbReference type="GO" id="GO:0005886">
    <property type="term" value="C:plasma membrane"/>
    <property type="evidence" value="ECO:0007669"/>
    <property type="project" value="UniProtKB-SubCell"/>
</dbReference>
<organism evidence="12 13">
    <name type="scientific">Pelomicrobium methylotrophicum</name>
    <dbReference type="NCBI Taxonomy" id="2602750"/>
    <lineage>
        <taxon>Bacteria</taxon>
        <taxon>Pseudomonadati</taxon>
        <taxon>Pseudomonadota</taxon>
        <taxon>Hydrogenophilia</taxon>
        <taxon>Hydrogenophilia incertae sedis</taxon>
        <taxon>Pelomicrobium</taxon>
    </lineage>
</organism>
<dbReference type="SMART" id="SM00267">
    <property type="entry name" value="GGDEF"/>
    <property type="match status" value="1"/>
</dbReference>
<dbReference type="PANTHER" id="PTHR44757">
    <property type="entry name" value="DIGUANYLATE CYCLASE DGCP"/>
    <property type="match status" value="1"/>
</dbReference>
<dbReference type="Gene3D" id="3.30.70.270">
    <property type="match status" value="1"/>
</dbReference>
<dbReference type="InterPro" id="IPR029787">
    <property type="entry name" value="Nucleotide_cyclase"/>
</dbReference>
<dbReference type="InterPro" id="IPR000700">
    <property type="entry name" value="PAS-assoc_C"/>
</dbReference>
<dbReference type="OrthoDB" id="5293040at2"/>
<keyword evidence="13" id="KW-1185">Reference proteome</keyword>
<dbReference type="AlphaFoldDB" id="A0A5C7ETF3"/>
<dbReference type="PROSITE" id="PS50883">
    <property type="entry name" value="EAL"/>
    <property type="match status" value="1"/>
</dbReference>
<protein>
    <submittedName>
        <fullName evidence="12">EAL domain-containing protein</fullName>
    </submittedName>
</protein>
<dbReference type="InterPro" id="IPR035965">
    <property type="entry name" value="PAS-like_dom_sf"/>
</dbReference>
<comment type="caution">
    <text evidence="12">The sequence shown here is derived from an EMBL/GenBank/DDBJ whole genome shotgun (WGS) entry which is preliminary data.</text>
</comment>
<evidence type="ECO:0000256" key="5">
    <source>
        <dbReference type="ARBA" id="ARBA00023136"/>
    </source>
</evidence>
<evidence type="ECO:0000256" key="6">
    <source>
        <dbReference type="ARBA" id="ARBA00051114"/>
    </source>
</evidence>
<dbReference type="CDD" id="cd00130">
    <property type="entry name" value="PAS"/>
    <property type="match status" value="2"/>
</dbReference>
<comment type="subcellular location">
    <subcellularLocation>
        <location evidence="1">Cell membrane</location>
        <topology evidence="1">Multi-pass membrane protein</topology>
    </subcellularLocation>
</comment>
<evidence type="ECO:0000256" key="1">
    <source>
        <dbReference type="ARBA" id="ARBA00004651"/>
    </source>
</evidence>
<name>A0A5C7ETF3_9PROT</name>
<dbReference type="InterPro" id="IPR013655">
    <property type="entry name" value="PAS_fold_3"/>
</dbReference>
<dbReference type="PROSITE" id="PS50113">
    <property type="entry name" value="PAC"/>
    <property type="match status" value="2"/>
</dbReference>
<dbReference type="CDD" id="cd01948">
    <property type="entry name" value="EAL"/>
    <property type="match status" value="1"/>
</dbReference>
<proteinExistence type="predicted"/>
<feature type="transmembrane region" description="Helical" evidence="7">
    <location>
        <begin position="151"/>
        <end position="173"/>
    </location>
</feature>
<evidence type="ECO:0000259" key="8">
    <source>
        <dbReference type="PROSITE" id="PS50112"/>
    </source>
</evidence>
<dbReference type="Pfam" id="PF00563">
    <property type="entry name" value="EAL"/>
    <property type="match status" value="1"/>
</dbReference>
<keyword evidence="4 7" id="KW-1133">Transmembrane helix</keyword>
<evidence type="ECO:0000259" key="9">
    <source>
        <dbReference type="PROSITE" id="PS50113"/>
    </source>
</evidence>
<dbReference type="SUPFAM" id="SSF55785">
    <property type="entry name" value="PYP-like sensor domain (PAS domain)"/>
    <property type="match status" value="2"/>
</dbReference>
<dbReference type="Gene3D" id="3.20.20.450">
    <property type="entry name" value="EAL domain"/>
    <property type="match status" value="1"/>
</dbReference>
<dbReference type="Pfam" id="PF00990">
    <property type="entry name" value="GGDEF"/>
    <property type="match status" value="1"/>
</dbReference>
<feature type="domain" description="GGDEF" evidence="11">
    <location>
        <begin position="586"/>
        <end position="719"/>
    </location>
</feature>
<dbReference type="Pfam" id="PF05231">
    <property type="entry name" value="MASE1"/>
    <property type="match status" value="1"/>
</dbReference>
<dbReference type="InParanoid" id="A0A5C7ETF3"/>
<accession>A0A5C7ETF3</accession>
<feature type="transmembrane region" description="Helical" evidence="7">
    <location>
        <begin position="185"/>
        <end position="203"/>
    </location>
</feature>
<dbReference type="PROSITE" id="PS50887">
    <property type="entry name" value="GGDEF"/>
    <property type="match status" value="1"/>
</dbReference>
<feature type="transmembrane region" description="Helical" evidence="7">
    <location>
        <begin position="114"/>
        <end position="139"/>
    </location>
</feature>
<feature type="domain" description="EAL" evidence="10">
    <location>
        <begin position="728"/>
        <end position="983"/>
    </location>
</feature>
<dbReference type="GO" id="GO:0071732">
    <property type="term" value="P:cellular response to nitric oxide"/>
    <property type="evidence" value="ECO:0007669"/>
    <property type="project" value="UniProtKB-ARBA"/>
</dbReference>
<dbReference type="FunFam" id="3.20.20.450:FF:000001">
    <property type="entry name" value="Cyclic di-GMP phosphodiesterase yahA"/>
    <property type="match status" value="1"/>
</dbReference>
<dbReference type="PANTHER" id="PTHR44757:SF2">
    <property type="entry name" value="BIOFILM ARCHITECTURE MAINTENANCE PROTEIN MBAA"/>
    <property type="match status" value="1"/>
</dbReference>
<dbReference type="SUPFAM" id="SSF141868">
    <property type="entry name" value="EAL domain-like"/>
    <property type="match status" value="1"/>
</dbReference>
<gene>
    <name evidence="12" type="ORF">FR698_08115</name>
</gene>
<dbReference type="InterPro" id="IPR007895">
    <property type="entry name" value="MASE1"/>
</dbReference>
<dbReference type="SMART" id="SM00091">
    <property type="entry name" value="PAS"/>
    <property type="match status" value="2"/>
</dbReference>
<dbReference type="InterPro" id="IPR052155">
    <property type="entry name" value="Biofilm_reg_signaling"/>
</dbReference>